<reference evidence="5 6" key="1">
    <citation type="submission" date="2017-06" db="EMBL/GenBank/DDBJ databases">
        <authorList>
            <consortium name="Pathogen Informatics"/>
        </authorList>
    </citation>
    <scope>NUCLEOTIDE SEQUENCE [LARGE SCALE GENOMIC DNA]</scope>
    <source>
        <strain evidence="5 6">NCTC11291</strain>
    </source>
</reference>
<feature type="domain" description="GW" evidence="4">
    <location>
        <begin position="133"/>
        <end position="181"/>
    </location>
</feature>
<dbReference type="OrthoDB" id="2240388at2"/>
<dbReference type="Proteomes" id="UP000215144">
    <property type="component" value="Chromosome 1"/>
</dbReference>
<evidence type="ECO:0000259" key="4">
    <source>
        <dbReference type="Pfam" id="PF13457"/>
    </source>
</evidence>
<proteinExistence type="predicted"/>
<dbReference type="Pfam" id="PF13457">
    <property type="entry name" value="GW"/>
    <property type="match status" value="1"/>
</dbReference>
<dbReference type="SUPFAM" id="SSF82057">
    <property type="entry name" value="Prokaryotic SH3-related domain"/>
    <property type="match status" value="1"/>
</dbReference>
<dbReference type="SUPFAM" id="SSF56601">
    <property type="entry name" value="beta-lactamase/transpeptidase-like"/>
    <property type="match status" value="1"/>
</dbReference>
<dbReference type="EMBL" id="LT906454">
    <property type="protein sequence ID" value="SNV31540.1"/>
    <property type="molecule type" value="Genomic_DNA"/>
</dbReference>
<dbReference type="Gene3D" id="2.30.30.170">
    <property type="match status" value="1"/>
</dbReference>
<dbReference type="GO" id="GO:0008800">
    <property type="term" value="F:beta-lactamase activity"/>
    <property type="evidence" value="ECO:0007669"/>
    <property type="project" value="InterPro"/>
</dbReference>
<feature type="chain" id="PRO_5039268533" evidence="2">
    <location>
        <begin position="20"/>
        <end position="428"/>
    </location>
</feature>
<dbReference type="RefSeq" id="WP_095121199.1">
    <property type="nucleotide sequence ID" value="NZ_LT906454.1"/>
</dbReference>
<dbReference type="AlphaFoldDB" id="A0A239WBS9"/>
<dbReference type="Pfam" id="PF13354">
    <property type="entry name" value="Beta-lactamase2"/>
    <property type="match status" value="1"/>
</dbReference>
<evidence type="ECO:0000313" key="5">
    <source>
        <dbReference type="EMBL" id="SNV31540.1"/>
    </source>
</evidence>
<evidence type="ECO:0000259" key="3">
    <source>
        <dbReference type="Pfam" id="PF13354"/>
    </source>
</evidence>
<dbReference type="GO" id="GO:0046677">
    <property type="term" value="P:response to antibiotic"/>
    <property type="evidence" value="ECO:0007669"/>
    <property type="project" value="InterPro"/>
</dbReference>
<dbReference type="Gene3D" id="3.40.710.10">
    <property type="entry name" value="DD-peptidase/beta-lactamase superfamily"/>
    <property type="match status" value="1"/>
</dbReference>
<feature type="signal peptide" evidence="2">
    <location>
        <begin position="1"/>
        <end position="19"/>
    </location>
</feature>
<keyword evidence="1 2" id="KW-0732">Signal</keyword>
<dbReference type="KEGG" id="saco:SAME_00015"/>
<dbReference type="InterPro" id="IPR045155">
    <property type="entry name" value="Beta-lactam_cat"/>
</dbReference>
<feature type="domain" description="Beta-lactamase class A catalytic" evidence="3">
    <location>
        <begin position="207"/>
        <end position="408"/>
    </location>
</feature>
<evidence type="ECO:0000256" key="1">
    <source>
        <dbReference type="ARBA" id="ARBA00022729"/>
    </source>
</evidence>
<dbReference type="GO" id="GO:0030655">
    <property type="term" value="P:beta-lactam antibiotic catabolic process"/>
    <property type="evidence" value="ECO:0007669"/>
    <property type="project" value="InterPro"/>
</dbReference>
<sequence>MKLLLFVMLLPFLCQPLTAISTEVDLELTDAQRYHLSQTASGTNPRDLHIPQNPVLLKPVSIYEDPELKTPAKTLDTTDDLAISDVILNQSGLPVYVLDSQFYMLADKTVFYEDVVLEETSLSETYWTRAIDVVYDSPFVKGSREVSRKPQNYSQVTVTAKAQTHAGTYYQIDNYGWVKADLLSKQDTRMEAVQALLTKKYQKAHYGIYVKQLDTGLTAGINSSSTMYAASLAKLPILYYTQESLDQGKISKDTKFEYTSKVNDFEGAYDPSGSGSLPKKANQKAYSVDELMKKVAQQSDNVASNMLGYYVTDQFGQDYQSVISTASGQSWDMEARQMSPETIGNILEALYYQNGQVLDYLSQTDFDGERISKNIKEKVSHKIGDAYDFKHDAGIIYTSSPFILTIMTDKADYEDITEIADAIYEILK</sequence>
<dbReference type="InterPro" id="IPR000871">
    <property type="entry name" value="Beta-lactam_class-A"/>
</dbReference>
<evidence type="ECO:0000313" key="6">
    <source>
        <dbReference type="Proteomes" id="UP000215144"/>
    </source>
</evidence>
<dbReference type="PANTHER" id="PTHR35333">
    <property type="entry name" value="BETA-LACTAMASE"/>
    <property type="match status" value="1"/>
</dbReference>
<accession>A0A239WBS9</accession>
<dbReference type="InterPro" id="IPR025987">
    <property type="entry name" value="GW_dom"/>
</dbReference>
<dbReference type="InterPro" id="IPR012338">
    <property type="entry name" value="Beta-lactam/transpept-like"/>
</dbReference>
<dbReference type="PANTHER" id="PTHR35333:SF3">
    <property type="entry name" value="BETA-LACTAMASE-TYPE TRANSPEPTIDASE FOLD CONTAINING PROTEIN"/>
    <property type="match status" value="1"/>
</dbReference>
<dbReference type="InterPro" id="IPR038200">
    <property type="entry name" value="GW_dom_sf"/>
</dbReference>
<name>A0A239WBS9_STRAI</name>
<organism evidence="5 6">
    <name type="scientific">Streptococcus acidominimus</name>
    <dbReference type="NCBI Taxonomy" id="1326"/>
    <lineage>
        <taxon>Bacteria</taxon>
        <taxon>Bacillati</taxon>
        <taxon>Bacillota</taxon>
        <taxon>Bacilli</taxon>
        <taxon>Lactobacillales</taxon>
        <taxon>Streptococcaceae</taxon>
        <taxon>Streptococcus</taxon>
    </lineage>
</organism>
<evidence type="ECO:0000256" key="2">
    <source>
        <dbReference type="SAM" id="SignalP"/>
    </source>
</evidence>
<gene>
    <name evidence="5" type="ORF">SAMEA4504048_00015</name>
</gene>
<protein>
    <submittedName>
        <fullName evidence="5">Beta-lactamase</fullName>
    </submittedName>
</protein>